<accession>A0A174CNQ7</accession>
<dbReference type="InterPro" id="IPR019533">
    <property type="entry name" value="Peptidase_S26"/>
</dbReference>
<keyword evidence="3" id="KW-0645">Protease</keyword>
<dbReference type="AlphaFoldDB" id="A0A174CNQ7"/>
<dbReference type="EMBL" id="CYYV01000006">
    <property type="protein sequence ID" value="CUO13398.1"/>
    <property type="molecule type" value="Genomic_DNA"/>
</dbReference>
<dbReference type="SUPFAM" id="SSF51306">
    <property type="entry name" value="LexA/Signal peptidase"/>
    <property type="match status" value="1"/>
</dbReference>
<dbReference type="PRINTS" id="PR00727">
    <property type="entry name" value="LEADERPTASE"/>
</dbReference>
<dbReference type="GO" id="GO:0006465">
    <property type="term" value="P:signal peptide processing"/>
    <property type="evidence" value="ECO:0007669"/>
    <property type="project" value="InterPro"/>
</dbReference>
<dbReference type="Proteomes" id="UP000095706">
    <property type="component" value="Unassembled WGS sequence"/>
</dbReference>
<dbReference type="InterPro" id="IPR036286">
    <property type="entry name" value="LexA/Signal_pep-like_sf"/>
</dbReference>
<evidence type="ECO:0000313" key="6">
    <source>
        <dbReference type="Proteomes" id="UP000095706"/>
    </source>
</evidence>
<reference evidence="5 6" key="1">
    <citation type="submission" date="2015-09" db="EMBL/GenBank/DDBJ databases">
        <authorList>
            <consortium name="Pathogen Informatics"/>
        </authorList>
    </citation>
    <scope>NUCLEOTIDE SEQUENCE [LARGE SCALE GENOMIC DNA]</scope>
    <source>
        <strain evidence="5 6">2789STDY5608849</strain>
    </source>
</reference>
<dbReference type="GO" id="GO:0009003">
    <property type="term" value="F:signal peptidase activity"/>
    <property type="evidence" value="ECO:0007669"/>
    <property type="project" value="UniProtKB-EC"/>
</dbReference>
<evidence type="ECO:0000259" key="4">
    <source>
        <dbReference type="Pfam" id="PF10502"/>
    </source>
</evidence>
<dbReference type="CDD" id="cd06530">
    <property type="entry name" value="S26_SPase_I"/>
    <property type="match status" value="1"/>
</dbReference>
<keyword evidence="3" id="KW-1133">Transmembrane helix</keyword>
<dbReference type="RefSeq" id="WP_055227187.1">
    <property type="nucleotide sequence ID" value="NZ_CYYV01000006.1"/>
</dbReference>
<dbReference type="InterPro" id="IPR000223">
    <property type="entry name" value="Pept_S26A_signal_pept_1"/>
</dbReference>
<gene>
    <name evidence="5" type="primary">spsB</name>
    <name evidence="5" type="ORF">ERS852406_01328</name>
</gene>
<evidence type="ECO:0000256" key="1">
    <source>
        <dbReference type="ARBA" id="ARBA00004401"/>
    </source>
</evidence>
<evidence type="ECO:0000256" key="3">
    <source>
        <dbReference type="RuleBase" id="RU362042"/>
    </source>
</evidence>
<dbReference type="EC" id="3.4.21.89" evidence="3"/>
<comment type="similarity">
    <text evidence="2 3">Belongs to the peptidase S26 family.</text>
</comment>
<feature type="domain" description="Peptidase S26" evidence="4">
    <location>
        <begin position="26"/>
        <end position="174"/>
    </location>
</feature>
<comment type="subcellular location">
    <subcellularLocation>
        <location evidence="1">Cell membrane</location>
        <topology evidence="1">Single-pass type II membrane protein</topology>
    </subcellularLocation>
    <subcellularLocation>
        <location evidence="3">Membrane</location>
        <topology evidence="3">Single-pass type II membrane protein</topology>
    </subcellularLocation>
</comment>
<dbReference type="Pfam" id="PF10502">
    <property type="entry name" value="Peptidase_S26"/>
    <property type="match status" value="1"/>
</dbReference>
<dbReference type="Gene3D" id="2.10.109.10">
    <property type="entry name" value="Umud Fragment, subunit A"/>
    <property type="match status" value="1"/>
</dbReference>
<name>A0A174CNQ7_9FIRM</name>
<comment type="catalytic activity">
    <reaction evidence="3">
        <text>Cleavage of hydrophobic, N-terminal signal or leader sequences from secreted and periplasmic proteins.</text>
        <dbReference type="EC" id="3.4.21.89"/>
    </reaction>
</comment>
<feature type="transmembrane region" description="Helical" evidence="3">
    <location>
        <begin position="27"/>
        <end position="49"/>
    </location>
</feature>
<dbReference type="GO" id="GO:0004252">
    <property type="term" value="F:serine-type endopeptidase activity"/>
    <property type="evidence" value="ECO:0007669"/>
    <property type="project" value="InterPro"/>
</dbReference>
<evidence type="ECO:0000256" key="2">
    <source>
        <dbReference type="ARBA" id="ARBA00009370"/>
    </source>
</evidence>
<dbReference type="NCBIfam" id="TIGR02227">
    <property type="entry name" value="sigpep_I_bact"/>
    <property type="match status" value="1"/>
</dbReference>
<keyword evidence="3 5" id="KW-0378">Hydrolase</keyword>
<dbReference type="GO" id="GO:0005886">
    <property type="term" value="C:plasma membrane"/>
    <property type="evidence" value="ECO:0007669"/>
    <property type="project" value="UniProtKB-SubCell"/>
</dbReference>
<proteinExistence type="inferred from homology"/>
<keyword evidence="3" id="KW-0812">Transmembrane</keyword>
<protein>
    <recommendedName>
        <fullName evidence="3">Signal peptidase I</fullName>
        <ecNumber evidence="3">3.4.21.89</ecNumber>
    </recommendedName>
</protein>
<evidence type="ECO:0000313" key="5">
    <source>
        <dbReference type="EMBL" id="CUO13398.1"/>
    </source>
</evidence>
<organism evidence="5 6">
    <name type="scientific">Fusicatenibacter saccharivorans</name>
    <dbReference type="NCBI Taxonomy" id="1150298"/>
    <lineage>
        <taxon>Bacteria</taxon>
        <taxon>Bacillati</taxon>
        <taxon>Bacillota</taxon>
        <taxon>Clostridia</taxon>
        <taxon>Lachnospirales</taxon>
        <taxon>Lachnospiraceae</taxon>
        <taxon>Fusicatenibacter</taxon>
    </lineage>
</organism>
<dbReference type="PANTHER" id="PTHR43390">
    <property type="entry name" value="SIGNAL PEPTIDASE I"/>
    <property type="match status" value="1"/>
</dbReference>
<dbReference type="PANTHER" id="PTHR43390:SF1">
    <property type="entry name" value="CHLOROPLAST PROCESSING PEPTIDASE"/>
    <property type="match status" value="1"/>
</dbReference>
<keyword evidence="3" id="KW-0472">Membrane</keyword>
<sequence>MKNGTERSNENNNITQETSVAQDIVQLLLKIAFIILAVFLIFTFLYGIVRINDVSMKPAIKDGDLVMYYRLDKRFISGDVAVFEADGRTTTGRVVAVAGDTVDITKNGLKINGAEQISQDIYFDTTQFKDGVDFPVTVGSGQVFILGDNRPQASDSRIYGCIDIKDVKGKVIAIIRSRGI</sequence>